<evidence type="ECO:0000313" key="1">
    <source>
        <dbReference type="EMBL" id="AUV82735.1"/>
    </source>
</evidence>
<dbReference type="Gene3D" id="3.40.50.2000">
    <property type="entry name" value="Glycogen Phosphorylase B"/>
    <property type="match status" value="1"/>
</dbReference>
<dbReference type="RefSeq" id="WP_103426424.1">
    <property type="nucleotide sequence ID" value="NZ_CP026309.1"/>
</dbReference>
<accession>A0A2I8VLH1</accession>
<dbReference type="Proteomes" id="UP000236584">
    <property type="component" value="Chromosome"/>
</dbReference>
<keyword evidence="1" id="KW-0808">Transferase</keyword>
<reference evidence="1 2" key="1">
    <citation type="submission" date="2018-01" db="EMBL/GenBank/DDBJ databases">
        <title>Complete genome sequence of Salinigranum rubrum GX10T, an extremely halophilic archaeon isolated from a marine solar saltern.</title>
        <authorList>
            <person name="Han S."/>
        </authorList>
    </citation>
    <scope>NUCLEOTIDE SEQUENCE [LARGE SCALE GENOMIC DNA]</scope>
    <source>
        <strain evidence="1 2">GX10</strain>
    </source>
</reference>
<organism evidence="1 2">
    <name type="scientific">Salinigranum rubrum</name>
    <dbReference type="NCBI Taxonomy" id="755307"/>
    <lineage>
        <taxon>Archaea</taxon>
        <taxon>Methanobacteriati</taxon>
        <taxon>Methanobacteriota</taxon>
        <taxon>Stenosarchaea group</taxon>
        <taxon>Halobacteria</taxon>
        <taxon>Halobacteriales</taxon>
        <taxon>Haloferacaceae</taxon>
        <taxon>Salinigranum</taxon>
    </lineage>
</organism>
<proteinExistence type="predicted"/>
<name>A0A2I8VLH1_9EURY</name>
<dbReference type="SUPFAM" id="SSF53756">
    <property type="entry name" value="UDP-Glycosyltransferase/glycogen phosphorylase"/>
    <property type="match status" value="1"/>
</dbReference>
<gene>
    <name evidence="1" type="ORF">C2R22_14670</name>
</gene>
<protein>
    <submittedName>
        <fullName evidence="1">Group 1 glycosyl transferase</fullName>
    </submittedName>
</protein>
<dbReference type="KEGG" id="srub:C2R22_14670"/>
<dbReference type="OrthoDB" id="132546at2157"/>
<dbReference type="PANTHER" id="PTHR12526">
    <property type="entry name" value="GLYCOSYLTRANSFERASE"/>
    <property type="match status" value="1"/>
</dbReference>
<keyword evidence="2" id="KW-1185">Reference proteome</keyword>
<dbReference type="Pfam" id="PF13692">
    <property type="entry name" value="Glyco_trans_1_4"/>
    <property type="match status" value="1"/>
</dbReference>
<dbReference type="EMBL" id="CP026309">
    <property type="protein sequence ID" value="AUV82735.1"/>
    <property type="molecule type" value="Genomic_DNA"/>
</dbReference>
<dbReference type="AlphaFoldDB" id="A0A2I8VLH1"/>
<evidence type="ECO:0000313" key="2">
    <source>
        <dbReference type="Proteomes" id="UP000236584"/>
    </source>
</evidence>
<dbReference type="GO" id="GO:0016740">
    <property type="term" value="F:transferase activity"/>
    <property type="evidence" value="ECO:0007669"/>
    <property type="project" value="UniProtKB-KW"/>
</dbReference>
<dbReference type="GeneID" id="35593360"/>
<sequence>MFAGEATSSEEPTVLAMPDYRESNPYQAALATALEGEGVDIRTVDGRGLVAPVTRAVLAAGRPSVLHIHFLAPYMVVENERAESLGLAELLSVLLGVRLLVDLAVASVLTERLVWTAHDLRNHKGRALGTERALKHLFVRLLCDAVVVHCDRAKDVLVETFSLPAGTKRKMWTVPHGSFLDDYPDETTRSAAREALDLPADATVLLFFGWIRAYKNVPELIETFAELDHEDARLVVAGNPRTDDIARQVRDAAADDDRVDLTLEFVPDDEVQTYMRAADVVTLPFETEEQSLLTSGSVLLAMGFERAVVAPRLGCVGELLAAERPPLEPHRDAFEARTTDRVLTDGGATGVRRVAGGVVYERTSELGEALRTALDADLGSMGARNRSYAEALRWDAIAARTRAVYLDE</sequence>